<dbReference type="CDD" id="cd00064">
    <property type="entry name" value="FU"/>
    <property type="match status" value="1"/>
</dbReference>
<feature type="transmembrane region" description="Helical" evidence="1">
    <location>
        <begin position="2797"/>
        <end position="2820"/>
    </location>
</feature>
<accession>A0A8S1V971</accession>
<feature type="transmembrane region" description="Helical" evidence="1">
    <location>
        <begin position="2840"/>
        <end position="2867"/>
    </location>
</feature>
<dbReference type="InterPro" id="IPR006212">
    <property type="entry name" value="Furin_repeat"/>
</dbReference>
<protein>
    <recommendedName>
        <fullName evidence="5">Transmembrane protein</fullName>
    </recommendedName>
</protein>
<keyword evidence="4" id="KW-1185">Reference proteome</keyword>
<keyword evidence="2" id="KW-0732">Signal</keyword>
<keyword evidence="1" id="KW-0812">Transmembrane</keyword>
<gene>
    <name evidence="3" type="ORF">PPENT_87.1.T0590110</name>
</gene>
<dbReference type="EMBL" id="CAJJDO010000059">
    <property type="protein sequence ID" value="CAD8173414.1"/>
    <property type="molecule type" value="Genomic_DNA"/>
</dbReference>
<dbReference type="Proteomes" id="UP000689195">
    <property type="component" value="Unassembled WGS sequence"/>
</dbReference>
<feature type="transmembrane region" description="Helical" evidence="1">
    <location>
        <begin position="2918"/>
        <end position="2935"/>
    </location>
</feature>
<dbReference type="PANTHER" id="PTHR11319">
    <property type="entry name" value="G PROTEIN-COUPLED RECEPTOR-RELATED"/>
    <property type="match status" value="1"/>
</dbReference>
<proteinExistence type="predicted"/>
<organism evidence="3 4">
    <name type="scientific">Paramecium pentaurelia</name>
    <dbReference type="NCBI Taxonomy" id="43138"/>
    <lineage>
        <taxon>Eukaryota</taxon>
        <taxon>Sar</taxon>
        <taxon>Alveolata</taxon>
        <taxon>Ciliophora</taxon>
        <taxon>Intramacronucleata</taxon>
        <taxon>Oligohymenophorea</taxon>
        <taxon>Peniculida</taxon>
        <taxon>Parameciidae</taxon>
        <taxon>Paramecium</taxon>
    </lineage>
</organism>
<feature type="transmembrane region" description="Helical" evidence="1">
    <location>
        <begin position="2955"/>
        <end position="2971"/>
    </location>
</feature>
<evidence type="ECO:0000313" key="3">
    <source>
        <dbReference type="EMBL" id="CAD8173414.1"/>
    </source>
</evidence>
<dbReference type="PANTHER" id="PTHR11319:SF35">
    <property type="entry name" value="OUTER MEMBRANE PROTEIN PMPC-RELATED"/>
    <property type="match status" value="1"/>
</dbReference>
<feature type="transmembrane region" description="Helical" evidence="1">
    <location>
        <begin position="2983"/>
        <end position="3004"/>
    </location>
</feature>
<name>A0A8S1V971_9CILI</name>
<keyword evidence="1" id="KW-1133">Transmembrane helix</keyword>
<comment type="caution">
    <text evidence="3">The sequence shown here is derived from an EMBL/GenBank/DDBJ whole genome shotgun (WGS) entry which is preliminary data.</text>
</comment>
<reference evidence="3" key="1">
    <citation type="submission" date="2021-01" db="EMBL/GenBank/DDBJ databases">
        <authorList>
            <consortium name="Genoscope - CEA"/>
            <person name="William W."/>
        </authorList>
    </citation>
    <scope>NUCLEOTIDE SEQUENCE</scope>
</reference>
<evidence type="ECO:0000256" key="1">
    <source>
        <dbReference type="SAM" id="Phobius"/>
    </source>
</evidence>
<feature type="chain" id="PRO_5035928442" description="Transmembrane protein" evidence="2">
    <location>
        <begin position="29"/>
        <end position="3155"/>
    </location>
</feature>
<feature type="transmembrane region" description="Helical" evidence="1">
    <location>
        <begin position="2645"/>
        <end position="2665"/>
    </location>
</feature>
<feature type="signal peptide" evidence="2">
    <location>
        <begin position="1"/>
        <end position="28"/>
    </location>
</feature>
<sequence>MNHTNQISNVQIFLKYLILVALIEIQNGCEYQNYEDGLISIKHPMAIYNLEIGCSETTDEKIYSFGFWSLYIPLQEFQSFPQVTSPFKNNVTEDGQLIFMLNEIFKTTLVGYLRFDYTHLQVIHTILVYNQEYVEQIQFIYNAENYEGTWLLCFIAIDTQKEEIKFEMTGQDSISTNFNSDQEKFQIILGGRGHIFETLNLNIFRGRLSKLIQIVPCAFDKNTFEYISQYCMIPEKIIQEQSVYLVNQLQIFDGDTLLQSSIDQLGKKYCLSGWIKYDTSKVIVKSIYPFIRLTNHKNYNKQKNIGDELFKFEVWLYSQLQYLSQIVVQVDVYDIPKRGNQANLVEINGQKLLFDTNNNYYFEGLQKWHFIKYEYGRESDNQKMLLEIQFYNELNLKQISFGNSRYQSSFLNSIIYFYIGGDDFNTDLLQASIYNLKFEHNYHLDKILLYDACHYSCQECDGPMEQNCLSCQINSYRIYLPEEKRCQCQINYLNQEGQMLCKRYEDEFSSIIKFQREVQEQMICHFGYFRIFLNTNDYICVQCPQQNKFDLLCVDCYYNPQQWYLESVCKLDLLVMQQSFGSSYQLKERDKQEYDLYLIDLTFTLELHEGFQEYCNPLLDDINCHQVQYMHLGKQIYVKCKPNYYYFDDDCHRVNSTCQRVDKLGNCILCKSGMYLQDNLCLQCPEDCNQCNFNIQTQKPNCISCYEQFAVFNGFCKQCGSYCQVCQDYYDEIMDSNYLKCYRCINDQKYFISFDGINCQKNQIQNCQYAFQILSNNYQINTLDYYFLPISFHKDIITVCGRCIVPYIFDIKTQQCLLGETVNCEFGVQKEIFGLSPIGIEITLDDNKYDSQVDLDQEDNDDQNGQNVNTENIDPIIIEQEISLELIDDVTEIEPDISIEPDPEITEDTNTSYFQQYCLIAQDQIDSTIIQFNNLCSGHVSNCDTCLLGRTESQITCLVCLRGYYAEKLSGKCYLCPQNLNCFQCYQQQKLQKDNWKDKIRAFYRYIIENNNEHPFTLYGQSQNIQDYEIVCSTCKFGYELKQNKCIPQCSEFCQECQLINNENKCIRCQFGLQGRQLTLYNNQCIQCPQNCALCKVRSLSEIKMINSLFDNIKYLYSAYQCLKSFQDQNYFYDQEIGQFLQCSSEQIGCVNILILPINLYCSQTLYDAELNKKQNEKERKKFYQENLHINDLTSGQSFHQFENDQFYQYGMEQIIKTIIIKITSQGEQVCLLPDNAVIKQQFSQNIFSAINVQIELNFQHYTVFQYQKNLSFVNFQLISITGLVLMPIQNNYIKQLLFVSIFKQQIDLNQINYCQKQQTKDQSIIQIQNVSKLIINDFIVQDLYQTEVQSLINITSTIYPKYIYLKNVRILNSILSNQITLLLFLNLNDKIQIENLVLTSLFNNSILIESKNIEELQVGQIKLSNLSIQSSNILNSQTFVNLKKFQKVEIISISFFDTNINNSILLYLNNQINLINLIIRVCKFQYNSTAITNCNKVLYGNLQFTFENISFIENEYHQTTKFIQLNKQNNNFSELSIKELKILNNFVTEITFDFDFQLFDSSLFYFQLDKIILKGIRIERGYGLIDMSFVKTTSLIIHNIYITQGYKSQFLGLHQYLDCQLQQVKGQYYLQSLYIYSSCYLEIMNIVIEKSQSYNSPIIFYQSADSQIQNNQEQIIITNCIAQKNLLLLTSNIQQTSLFFINSVQNSTIKFSNLTFENNILHEYYQNTLKMSASLIYLECQNCQMQIGESNFKKNFASNTSNSIISIKVQQLKLYNCKFSENSLFQYDIFKQYLLWGFQDYDIVHIEDLSKIFNIRSETGNGYFVVEQLFIKNSIFISSQGFAGAGFSIIAQNDANIQIENVKLYNISTYFIDQNEFGGGIYINSNNVNSISIKISNIQARNISCRYQGGLIYIRSGFNNIYLLINNISAQDIYSQSGSILFVQFSILSQYQQNIYISEVEVRNSFIGYLNFLELNKNLEHLEENKLLFNRTLIYIEYATKIIIEKLTIQNLIYESMVTLLKSQKIQLKDIQISNCQLTNNLIYISPKQMTSSKIALERIAISNILIGQIISNNKCEYTNQQKQLIYFQCLSRFVQSCEVLVEYDKNEELKYSYCLLNQLKNRFQNQNGKIGLIQIDEFYHQNLNKIRQIRIRNVQCQLCNYGFIFINAVDNDKQIYTSEIHQVKITNCSCGIQGCLILSKKSENQINKRILQRNNVQLLQNTFEMLIENYVCLNNTSNVGTCLNVNNLKVLVQNCHFHNNSAIQFGGAILVQDQQEMILINSSIQDNQAQIGGGIYLEKQFEVNYKLLGTVVNNNKGLLFGNNVVGIPQRLAIKFAEYQQILQNKIIINNEQLVVDQTLLSNIKQLNNINQDIVYLPSGQKISNYKIFNLNSRSYVKHDFGFQIVALSLNYEIIQNLDGTYCTINSYLINLDNNQSEIKENQNKYLNIDKVEFNTSTQSYNLDDLIIYFDNQTPENIILQLEFQCNSIRIPIFNYSYPFNMLKEHNNYKLRMNIRTLQCQYGEVKNQTDQSCHQCDSNQGLYSLLRNQYQCEIIDEVSTISVKQAMLKLRIGFWRPYFDTSQVSECFNLPKNCQGGWVEGDTSCYLGHIGALCEQCDLNNIRGDGEFTVSDKFSCSSCQETKLNILFITLISIWTMISILISVQSTIQAIQENMKIINIINMGFAICHNRNQSAILLKMFTNYLQIVGSITTFQLNTPKQLDNTINIFGNPIQSVSYSLDCFLLKYFSLEIHYSRAMWYIIMPFIYINIFIFLYFLGVKIKIFNFDKSVISTTLIYIYIYLQPCLIAGLISLIAYRTISGYQWISINVSYRYDTQQHLFWMLSFCLPILLILALFVPAFFFYGLYSNRNNLDNKQVRLHWGYLYNEYTKTAYFWEIIKIIEKQSIIIFLTYYDDNIIIKATILLLIILMYQQLNQKYKPYNLNNLNKLDYQSANICLISLVLATGIYGSQQSDNYEITLPFLILLTIINFHFIYVLITKIIIEFLKEKSSNYEILFDTIREFIKSYIPCIHKVPYLRRLLINRAQQKLRVNQYYYKLKKFLIPQAKTIIKYKNQQINKQLYEKQIESTYRFSSSNRDRQKMIKFSFRESSSYTSKQSYAQIILDQIKQKNQEQLPDIYDYIPENIDKDKLESK</sequence>
<evidence type="ECO:0008006" key="5">
    <source>
        <dbReference type="Google" id="ProtNLM"/>
    </source>
</evidence>
<keyword evidence="1" id="KW-0472">Membrane</keyword>
<feature type="transmembrane region" description="Helical" evidence="1">
    <location>
        <begin position="2758"/>
        <end position="2777"/>
    </location>
</feature>
<evidence type="ECO:0000256" key="2">
    <source>
        <dbReference type="SAM" id="SignalP"/>
    </source>
</evidence>
<evidence type="ECO:0000313" key="4">
    <source>
        <dbReference type="Proteomes" id="UP000689195"/>
    </source>
</evidence>